<dbReference type="PATRIC" id="fig|1126833.4.peg.5007"/>
<reference evidence="2" key="2">
    <citation type="submission" date="2015-03" db="EMBL/GenBank/DDBJ databases">
        <title>Genome sequence of Paenibacillus beijingensis strain DSM 24997T.</title>
        <authorList>
            <person name="Kwak Y."/>
            <person name="Shin J.-H."/>
        </authorList>
    </citation>
    <scope>NUCLEOTIDE SEQUENCE [LARGE SCALE GENOMIC DNA]</scope>
    <source>
        <strain evidence="2">DSM 24997</strain>
    </source>
</reference>
<organism evidence="1 2">
    <name type="scientific">Paenibacillus beijingensis</name>
    <dbReference type="NCBI Taxonomy" id="1126833"/>
    <lineage>
        <taxon>Bacteria</taxon>
        <taxon>Bacillati</taxon>
        <taxon>Bacillota</taxon>
        <taxon>Bacilli</taxon>
        <taxon>Bacillales</taxon>
        <taxon>Paenibacillaceae</taxon>
        <taxon>Paenibacillus</taxon>
    </lineage>
</organism>
<accession>A0A0D5NPC5</accession>
<proteinExistence type="predicted"/>
<dbReference type="EMBL" id="CP011058">
    <property type="protein sequence ID" value="AJY76867.1"/>
    <property type="molecule type" value="Genomic_DNA"/>
</dbReference>
<dbReference type="Proteomes" id="UP000032633">
    <property type="component" value="Chromosome"/>
</dbReference>
<dbReference type="AlphaFoldDB" id="A0A0D5NPC5"/>
<evidence type="ECO:0000313" key="1">
    <source>
        <dbReference type="EMBL" id="AJY76867.1"/>
    </source>
</evidence>
<sequence>MKAWQFMHQSARVTGNEIISKHSPASTKSAAQVLNPFVRDFPWDEVSAMFMGCDVDMVIPRSAIAVEKMLYAIFGRDTRRIFVTHEGYFRWCLNDWQSIMCRCPWIAVIVHIDAH</sequence>
<gene>
    <name evidence="1" type="ORF">VN24_22775</name>
</gene>
<dbReference type="KEGG" id="pbj:VN24_22775"/>
<keyword evidence="2" id="KW-1185">Reference proteome</keyword>
<reference evidence="1 2" key="1">
    <citation type="journal article" date="2015" name="J. Biotechnol.">
        <title>Complete genome sequence of Paenibacillus beijingensis 7188(T) (=DSM 24997(T)), a novel rhizobacterium from jujube garden soil.</title>
        <authorList>
            <person name="Kwak Y."/>
            <person name="Shin J.H."/>
        </authorList>
    </citation>
    <scope>NUCLEOTIDE SEQUENCE [LARGE SCALE GENOMIC DNA]</scope>
    <source>
        <strain evidence="1 2">DSM 24997</strain>
    </source>
</reference>
<name>A0A0D5NPC5_9BACL</name>
<dbReference type="STRING" id="1126833.VN24_22775"/>
<dbReference type="HOGENOM" id="CLU_2106537_0_0_9"/>
<evidence type="ECO:0000313" key="2">
    <source>
        <dbReference type="Proteomes" id="UP000032633"/>
    </source>
</evidence>
<protein>
    <submittedName>
        <fullName evidence="1">Uncharacterized protein</fullName>
    </submittedName>
</protein>